<dbReference type="Pfam" id="PF13598">
    <property type="entry name" value="DUF4139"/>
    <property type="match status" value="1"/>
</dbReference>
<dbReference type="InterPro" id="IPR037291">
    <property type="entry name" value="DUF4139"/>
</dbReference>
<evidence type="ECO:0000313" key="5">
    <source>
        <dbReference type="Proteomes" id="UP000461010"/>
    </source>
</evidence>
<dbReference type="AlphaFoldDB" id="A0A6L4WSM2"/>
<evidence type="ECO:0000313" key="6">
    <source>
        <dbReference type="Proteomes" id="UP000472839"/>
    </source>
</evidence>
<dbReference type="Proteomes" id="UP000472839">
    <property type="component" value="Unassembled WGS sequence"/>
</dbReference>
<proteinExistence type="predicted"/>
<reference evidence="5 6" key="1">
    <citation type="submission" date="2019-10" db="EMBL/GenBank/DDBJ databases">
        <title>Poseidonibacter ostreae sp. nov., isolated from the gut of the Ostrea denselamellosa.</title>
        <authorList>
            <person name="Choi A."/>
        </authorList>
    </citation>
    <scope>NUCLEOTIDE SEQUENCE [LARGE SCALE GENOMIC DNA]</scope>
    <source>
        <strain evidence="3 6">SJOD-M-33</strain>
        <strain evidence="4 5">SJOD-M-5</strain>
    </source>
</reference>
<name>A0A6L4WSM2_9BACT</name>
<organism evidence="3 6">
    <name type="scientific">Poseidonibacter ostreae</name>
    <dbReference type="NCBI Taxonomy" id="2654171"/>
    <lineage>
        <taxon>Bacteria</taxon>
        <taxon>Pseudomonadati</taxon>
        <taxon>Campylobacterota</taxon>
        <taxon>Epsilonproteobacteria</taxon>
        <taxon>Campylobacterales</taxon>
        <taxon>Arcobacteraceae</taxon>
        <taxon>Poseidonibacter</taxon>
    </lineage>
</organism>
<feature type="signal peptide" evidence="1">
    <location>
        <begin position="1"/>
        <end position="19"/>
    </location>
</feature>
<sequence length="487" mass="55958">MKKINSLLIVSLLSTGVYANIDVKSLDIYKNRTFINQKLNTNDSSVDLIGKVRFEDIRFLNNGECKVSNVSIISNNYSSDTISSKIQEYKQKIAFKTNEITSVKNVIQNLSSIKFEKDAVNLKNIKEVSTYTQKEVEANYNLVYKLQLELRKYNQELNELTNKKNSNVYSKLNYNATCKNGSNLVVSYPTFNISKNSFYEINTSSKDKKVEIKNKSFITQASGYDFKNININMYTYNYTNAVNPQIFRPQYLDIVSPRIMKKTYAQADAVMEMSAPAMMKSSRVAPSFSYNETTTKAFFKASHIDLLSGIKNAVTFSNDSYKAKNEIEIDGYSSSNAFYKVDFKSDKLYSTQNTKLYLDGTFIGQSYIGEIKKDKKTSLYLGIDSFIDVKKDLIKDMKEKPFFSMSKLKTEKLWKYTITNNSKEEKTITLVERLPVSKHEDIKVTLIPNTNYTKKEDNGKISYDITLKPSEEKIIDFGYIVEKPYKK</sequence>
<feature type="domain" description="DUF4139" evidence="2">
    <location>
        <begin position="186"/>
        <end position="484"/>
    </location>
</feature>
<dbReference type="PANTHER" id="PTHR31005:SF8">
    <property type="entry name" value="DUF4139 DOMAIN-CONTAINING PROTEIN"/>
    <property type="match status" value="1"/>
</dbReference>
<accession>A0A6L4WSM2</accession>
<dbReference type="RefSeq" id="WP_152189736.1">
    <property type="nucleotide sequence ID" value="NZ_WFKJ01000018.1"/>
</dbReference>
<dbReference type="PANTHER" id="PTHR31005">
    <property type="entry name" value="DUF4139 DOMAIN-CONTAINING PROTEIN"/>
    <property type="match status" value="1"/>
</dbReference>
<evidence type="ECO:0000256" key="1">
    <source>
        <dbReference type="SAM" id="SignalP"/>
    </source>
</evidence>
<gene>
    <name evidence="4" type="ORF">GBG18_07145</name>
    <name evidence="3" type="ORF">GBG19_07835</name>
</gene>
<feature type="chain" id="PRO_5026859268" evidence="1">
    <location>
        <begin position="20"/>
        <end position="487"/>
    </location>
</feature>
<dbReference type="EMBL" id="WFKK01000020">
    <property type="protein sequence ID" value="KAB7888792.1"/>
    <property type="molecule type" value="Genomic_DNA"/>
</dbReference>
<evidence type="ECO:0000259" key="2">
    <source>
        <dbReference type="Pfam" id="PF13598"/>
    </source>
</evidence>
<protein>
    <submittedName>
        <fullName evidence="3">DUF4139 domain-containing protein</fullName>
    </submittedName>
</protein>
<dbReference type="EMBL" id="WFKJ01000018">
    <property type="protein sequence ID" value="KAB7891189.1"/>
    <property type="molecule type" value="Genomic_DNA"/>
</dbReference>
<comment type="caution">
    <text evidence="3">The sequence shown here is derived from an EMBL/GenBank/DDBJ whole genome shotgun (WGS) entry which is preliminary data.</text>
</comment>
<keyword evidence="5" id="KW-1185">Reference proteome</keyword>
<evidence type="ECO:0000313" key="4">
    <source>
        <dbReference type="EMBL" id="KAB7891189.1"/>
    </source>
</evidence>
<dbReference type="InterPro" id="IPR011935">
    <property type="entry name" value="CHP02231"/>
</dbReference>
<evidence type="ECO:0000313" key="3">
    <source>
        <dbReference type="EMBL" id="KAB7888792.1"/>
    </source>
</evidence>
<dbReference type="Proteomes" id="UP000461010">
    <property type="component" value="Unassembled WGS sequence"/>
</dbReference>
<keyword evidence="1" id="KW-0732">Signal</keyword>